<evidence type="ECO:0000313" key="7">
    <source>
        <dbReference type="EMBL" id="RKU45566.1"/>
    </source>
</evidence>
<dbReference type="Gene3D" id="2.60.40.1180">
    <property type="entry name" value="Golgi alpha-mannosidase II"/>
    <property type="match status" value="1"/>
</dbReference>
<feature type="compositionally biased region" description="Low complexity" evidence="4">
    <location>
        <begin position="583"/>
        <end position="598"/>
    </location>
</feature>
<dbReference type="STRING" id="177199.A0A420YCF6"/>
<keyword evidence="8" id="KW-1185">Reference proteome</keyword>
<dbReference type="InterPro" id="IPR017853">
    <property type="entry name" value="GH"/>
</dbReference>
<accession>A0A420YCF6</accession>
<evidence type="ECO:0008006" key="9">
    <source>
        <dbReference type="Google" id="ProtNLM"/>
    </source>
</evidence>
<evidence type="ECO:0000313" key="8">
    <source>
        <dbReference type="Proteomes" id="UP000275385"/>
    </source>
</evidence>
<reference evidence="7 8" key="1">
    <citation type="submission" date="2018-08" db="EMBL/GenBank/DDBJ databases">
        <title>Draft genome of the lignicolous fungus Coniochaeta pulveracea.</title>
        <authorList>
            <person name="Borstlap C.J."/>
            <person name="De Witt R.N."/>
            <person name="Botha A."/>
            <person name="Volschenk H."/>
        </authorList>
    </citation>
    <scope>NUCLEOTIDE SEQUENCE [LARGE SCALE GENOMIC DNA]</scope>
    <source>
        <strain evidence="7 8">CAB683</strain>
    </source>
</reference>
<dbReference type="GO" id="GO:0000272">
    <property type="term" value="P:polysaccharide catabolic process"/>
    <property type="evidence" value="ECO:0007669"/>
    <property type="project" value="InterPro"/>
</dbReference>
<feature type="domain" description="Glycoside hydrolase family 5 C-terminal" evidence="6">
    <location>
        <begin position="649"/>
        <end position="740"/>
    </location>
</feature>
<name>A0A420YCF6_9PEZI</name>
<dbReference type="InterPro" id="IPR041036">
    <property type="entry name" value="GH5_C"/>
</dbReference>
<dbReference type="Pfam" id="PF00150">
    <property type="entry name" value="Cellulase"/>
    <property type="match status" value="1"/>
</dbReference>
<evidence type="ECO:0000259" key="6">
    <source>
        <dbReference type="Pfam" id="PF18564"/>
    </source>
</evidence>
<evidence type="ECO:0000256" key="4">
    <source>
        <dbReference type="SAM" id="MobiDB-lite"/>
    </source>
</evidence>
<dbReference type="InterPro" id="IPR052066">
    <property type="entry name" value="Glycosphingolipid_Hydrolases"/>
</dbReference>
<dbReference type="FunFam" id="3.20.20.80:FF:000131">
    <property type="entry name" value="Glycoside hydrolase superfamily"/>
    <property type="match status" value="1"/>
</dbReference>
<dbReference type="EMBL" id="QVQW01000020">
    <property type="protein sequence ID" value="RKU45566.1"/>
    <property type="molecule type" value="Genomic_DNA"/>
</dbReference>
<proteinExistence type="inferred from homology"/>
<dbReference type="FunFam" id="3.20.20.80:FF:000174">
    <property type="entry name" value="YIR007W-like protein"/>
    <property type="match status" value="1"/>
</dbReference>
<dbReference type="PANTHER" id="PTHR31308:SF5">
    <property type="entry name" value="ERGOSTERYL-BETA-GLUCOSIDASE"/>
    <property type="match status" value="1"/>
</dbReference>
<dbReference type="SUPFAM" id="SSF51445">
    <property type="entry name" value="(Trans)glycosidases"/>
    <property type="match status" value="1"/>
</dbReference>
<comment type="similarity">
    <text evidence="1">Belongs to the glycosyl hydrolase 5 (cellulase A) family.</text>
</comment>
<protein>
    <recommendedName>
        <fullName evidence="9">Glycoside hydrolase family 5 C-terminal domain-containing protein</fullName>
    </recommendedName>
</protein>
<dbReference type="Gene3D" id="3.20.20.80">
    <property type="entry name" value="Glycosidases"/>
    <property type="match status" value="2"/>
</dbReference>
<comment type="caution">
    <text evidence="7">The sequence shown here is derived from an EMBL/GenBank/DDBJ whole genome shotgun (WGS) entry which is preliminary data.</text>
</comment>
<organism evidence="7 8">
    <name type="scientific">Coniochaeta pulveracea</name>
    <dbReference type="NCBI Taxonomy" id="177199"/>
    <lineage>
        <taxon>Eukaryota</taxon>
        <taxon>Fungi</taxon>
        <taxon>Dikarya</taxon>
        <taxon>Ascomycota</taxon>
        <taxon>Pezizomycotina</taxon>
        <taxon>Sordariomycetes</taxon>
        <taxon>Sordariomycetidae</taxon>
        <taxon>Coniochaetales</taxon>
        <taxon>Coniochaetaceae</taxon>
        <taxon>Coniochaeta</taxon>
    </lineage>
</organism>
<feature type="region of interest" description="Disordered" evidence="4">
    <location>
        <begin position="617"/>
        <end position="636"/>
    </location>
</feature>
<keyword evidence="3" id="KW-0326">Glycosidase</keyword>
<dbReference type="Pfam" id="PF18564">
    <property type="entry name" value="Glyco_hydro_5_C"/>
    <property type="match status" value="1"/>
</dbReference>
<feature type="domain" description="Glycoside hydrolase family 5" evidence="5">
    <location>
        <begin position="71"/>
        <end position="129"/>
    </location>
</feature>
<dbReference type="Proteomes" id="UP000275385">
    <property type="component" value="Unassembled WGS sequence"/>
</dbReference>
<evidence type="ECO:0000259" key="5">
    <source>
        <dbReference type="Pfam" id="PF00150"/>
    </source>
</evidence>
<dbReference type="PANTHER" id="PTHR31308">
    <property type="match status" value="1"/>
</dbReference>
<gene>
    <name evidence="7" type="ORF">DL546_006783</name>
</gene>
<dbReference type="InterPro" id="IPR013780">
    <property type="entry name" value="Glyco_hydro_b"/>
</dbReference>
<sequence>MAPLRLRIENGKFRDGVGREIVLRGINVAGDAKHPSSPDQPSHIADNFFDGDQVNFRTRPFTKEDAGLHFARLKRYGYNCIRYVFTWEAIEATGPGIYDEEWIQHTIEVLRVARDYGFYVFMDPHQDVWSRFSGGSGAPMWTLYAAGLNPQSFAATEAAIVHNTYPKPDEFPKMIWSTNYYRLAAATMFTLFFAGKDFAPKAIIDGVNIQEYLQSHYINACKHLAQRIHEAGDIENDIVFGWETLNEPNRGIIGNEDISVIPKEQALKKGTCPTIWQTILTGSGRATEVDTYDMGGLGPYKVGRSLIDPHGEIAWLPADYDDSRYGWKRDPGWRLGECLWAQHGVWDPSTDTLLQKDYFGRHPVTGEKVDYSYFAQNYFLDCYRKYRDAIRSYHRDAIMLLQGPTMEIPPTIKGTADDENNLVYAPHWYDGITLMTKRWNRTWNVDVIGILRGRYWSPALGIKIGETAIRNCFRDQHAAMRQEGNDYLGDHPCMMTEFGIPYDMDNKHAYQTGDYSSQSSAMDANHFAVEASGLEGYTLWVYMTNNDHQRGDQWNGEDLSIHSVDDRTLPISPLPKTPDANRSTTSLFDDATTTASSTAKKDVDDETGVTPANIKRTMTNQSITSSPSDHQRGHQTNTTGYRAAEAFVRPAPVTVAGTIRHYHFDLKKCEFNMTLTAPRAVEGGAAPTVICLPDFHYPKDNCVVEVTSGKWEIGSDEDEGGVVLQRLRWWHADGQQSIRITGEARRYNSEADEDNVGYYAALSQGVEWLGNCTVM</sequence>
<evidence type="ECO:0000256" key="2">
    <source>
        <dbReference type="ARBA" id="ARBA00022801"/>
    </source>
</evidence>
<dbReference type="GO" id="GO:0050295">
    <property type="term" value="F:steryl-beta-glucosidase activity"/>
    <property type="evidence" value="ECO:0007669"/>
    <property type="project" value="TreeGrafter"/>
</dbReference>
<keyword evidence="2" id="KW-0378">Hydrolase</keyword>
<evidence type="ECO:0000256" key="3">
    <source>
        <dbReference type="ARBA" id="ARBA00023295"/>
    </source>
</evidence>
<dbReference type="OrthoDB" id="9971853at2759"/>
<dbReference type="GO" id="GO:1904462">
    <property type="term" value="P:ergosteryl 3-beta-D-glucoside catabolic process"/>
    <property type="evidence" value="ECO:0007669"/>
    <property type="project" value="TreeGrafter"/>
</dbReference>
<dbReference type="AlphaFoldDB" id="A0A420YCF6"/>
<dbReference type="InterPro" id="IPR001547">
    <property type="entry name" value="Glyco_hydro_5"/>
</dbReference>
<feature type="region of interest" description="Disordered" evidence="4">
    <location>
        <begin position="567"/>
        <end position="612"/>
    </location>
</feature>
<evidence type="ECO:0000256" key="1">
    <source>
        <dbReference type="ARBA" id="ARBA00005641"/>
    </source>
</evidence>